<dbReference type="SUPFAM" id="SSF50129">
    <property type="entry name" value="GroES-like"/>
    <property type="match status" value="1"/>
</dbReference>
<proteinExistence type="predicted"/>
<feature type="domain" description="Enoyl reductase (ER)" evidence="1">
    <location>
        <begin position="9"/>
        <end position="305"/>
    </location>
</feature>
<dbReference type="RefSeq" id="WP_030507972.1">
    <property type="nucleotide sequence ID" value="NZ_FTNI01000022.1"/>
</dbReference>
<keyword evidence="3" id="KW-1185">Reference proteome</keyword>
<dbReference type="Gene3D" id="3.90.180.10">
    <property type="entry name" value="Medium-chain alcohol dehydrogenases, catalytic domain"/>
    <property type="match status" value="1"/>
</dbReference>
<dbReference type="GO" id="GO:0016491">
    <property type="term" value="F:oxidoreductase activity"/>
    <property type="evidence" value="ECO:0007669"/>
    <property type="project" value="InterPro"/>
</dbReference>
<evidence type="ECO:0000313" key="2">
    <source>
        <dbReference type="EMBL" id="SIR99467.1"/>
    </source>
</evidence>
<dbReference type="InterPro" id="IPR020843">
    <property type="entry name" value="ER"/>
</dbReference>
<dbReference type="Gene3D" id="3.40.50.720">
    <property type="entry name" value="NAD(P)-binding Rossmann-like Domain"/>
    <property type="match status" value="1"/>
</dbReference>
<dbReference type="Pfam" id="PF08240">
    <property type="entry name" value="ADH_N"/>
    <property type="match status" value="1"/>
</dbReference>
<dbReference type="PANTHER" id="PTHR43482">
    <property type="entry name" value="PROTEIN AST1-RELATED"/>
    <property type="match status" value="1"/>
</dbReference>
<organism evidence="2 3">
    <name type="scientific">Microbispora rosea</name>
    <dbReference type="NCBI Taxonomy" id="58117"/>
    <lineage>
        <taxon>Bacteria</taxon>
        <taxon>Bacillati</taxon>
        <taxon>Actinomycetota</taxon>
        <taxon>Actinomycetes</taxon>
        <taxon>Streptosporangiales</taxon>
        <taxon>Streptosporangiaceae</taxon>
        <taxon>Microbispora</taxon>
    </lineage>
</organism>
<dbReference type="SMART" id="SM00829">
    <property type="entry name" value="PKS_ER"/>
    <property type="match status" value="1"/>
</dbReference>
<dbReference type="Pfam" id="PF13602">
    <property type="entry name" value="ADH_zinc_N_2"/>
    <property type="match status" value="1"/>
</dbReference>
<dbReference type="InterPro" id="IPR011032">
    <property type="entry name" value="GroES-like_sf"/>
</dbReference>
<evidence type="ECO:0000313" key="3">
    <source>
        <dbReference type="Proteomes" id="UP000186096"/>
    </source>
</evidence>
<accession>A0A1N7FGP5</accession>
<evidence type="ECO:0000259" key="1">
    <source>
        <dbReference type="SMART" id="SM00829"/>
    </source>
</evidence>
<dbReference type="EMBL" id="FTNI01000022">
    <property type="protein sequence ID" value="SIR99467.1"/>
    <property type="molecule type" value="Genomic_DNA"/>
</dbReference>
<name>A0A1N7FGP5_9ACTN</name>
<sequence>MRALVAQDGAVRIVDAAEPEPGPGQVRIRVEAAAVNPVDLATAAGVLADNRLMPHHETYALGWDVAGVVDRAGPGVTGVRPGERVIGLSDRLTDPLKAQADLVVLDETAVAPAPAGVAAPEASTLPLNALTALQALDLAGLAEGETLLVTGAAGGVGGYLVELAVARGLRVAAVAAPGDEALVRGFGAEWFVPRDADLAAAVRAVVPGGVHGLVDAAVVGLPALDAVRNGGAFVAVTAGQAPVPLRGIRVSTVFIRADAAQLREVAKLAEAGRLSLRVAGTYPLDRAAEAYERLRKGGLRGRLVLLP</sequence>
<protein>
    <submittedName>
        <fullName evidence="2">NADPH:quinone reductase</fullName>
    </submittedName>
</protein>
<dbReference type="PANTHER" id="PTHR43482:SF1">
    <property type="entry name" value="PROTEIN AST1-RELATED"/>
    <property type="match status" value="1"/>
</dbReference>
<dbReference type="InterPro" id="IPR052585">
    <property type="entry name" value="Lipid_raft_assoc_Zn_ADH"/>
</dbReference>
<dbReference type="OrthoDB" id="9787435at2"/>
<dbReference type="InterPro" id="IPR036291">
    <property type="entry name" value="NAD(P)-bd_dom_sf"/>
</dbReference>
<dbReference type="InterPro" id="IPR013154">
    <property type="entry name" value="ADH-like_N"/>
</dbReference>
<dbReference type="STRING" id="58117.SAMN05421833_12210"/>
<dbReference type="AlphaFoldDB" id="A0A1N7FGP5"/>
<reference evidence="3" key="1">
    <citation type="submission" date="2017-01" db="EMBL/GenBank/DDBJ databases">
        <authorList>
            <person name="Varghese N."/>
            <person name="Submissions S."/>
        </authorList>
    </citation>
    <scope>NUCLEOTIDE SEQUENCE [LARGE SCALE GENOMIC DNA]</scope>
    <source>
        <strain evidence="3">ATCC 12950</strain>
    </source>
</reference>
<dbReference type="SUPFAM" id="SSF51735">
    <property type="entry name" value="NAD(P)-binding Rossmann-fold domains"/>
    <property type="match status" value="1"/>
</dbReference>
<dbReference type="Proteomes" id="UP000186096">
    <property type="component" value="Unassembled WGS sequence"/>
</dbReference>
<dbReference type="CDD" id="cd05289">
    <property type="entry name" value="MDR_like_2"/>
    <property type="match status" value="1"/>
</dbReference>
<gene>
    <name evidence="2" type="ORF">SAMN05421833_12210</name>
</gene>